<dbReference type="PANTHER" id="PTHR23501">
    <property type="entry name" value="MAJOR FACILITATOR SUPERFAMILY"/>
    <property type="match status" value="1"/>
</dbReference>
<dbReference type="SUPFAM" id="SSF103473">
    <property type="entry name" value="MFS general substrate transporter"/>
    <property type="match status" value="2"/>
</dbReference>
<feature type="compositionally biased region" description="Polar residues" evidence="5">
    <location>
        <begin position="1"/>
        <end position="11"/>
    </location>
</feature>
<dbReference type="InterPro" id="IPR020846">
    <property type="entry name" value="MFS_dom"/>
</dbReference>
<feature type="transmembrane region" description="Helical" evidence="6">
    <location>
        <begin position="408"/>
        <end position="432"/>
    </location>
</feature>
<dbReference type="PROSITE" id="PS50850">
    <property type="entry name" value="MFS"/>
    <property type="match status" value="1"/>
</dbReference>
<keyword evidence="4 6" id="KW-0472">Membrane</keyword>
<feature type="transmembrane region" description="Helical" evidence="6">
    <location>
        <begin position="130"/>
        <end position="150"/>
    </location>
</feature>
<comment type="subcellular location">
    <subcellularLocation>
        <location evidence="1">Membrane</location>
        <topology evidence="1">Multi-pass membrane protein</topology>
    </subcellularLocation>
</comment>
<dbReference type="GeneID" id="28850402"/>
<keyword evidence="3 6" id="KW-1133">Transmembrane helix</keyword>
<feature type="transmembrane region" description="Helical" evidence="6">
    <location>
        <begin position="232"/>
        <end position="249"/>
    </location>
</feature>
<accession>A0A179FLS3</accession>
<evidence type="ECO:0000313" key="8">
    <source>
        <dbReference type="EMBL" id="OAQ65949.1"/>
    </source>
</evidence>
<dbReference type="AlphaFoldDB" id="A0A179FLS3"/>
<dbReference type="GO" id="GO:0005886">
    <property type="term" value="C:plasma membrane"/>
    <property type="evidence" value="ECO:0007669"/>
    <property type="project" value="TreeGrafter"/>
</dbReference>
<feature type="domain" description="Major facilitator superfamily (MFS) profile" evidence="7">
    <location>
        <begin position="40"/>
        <end position="525"/>
    </location>
</feature>
<evidence type="ECO:0000256" key="4">
    <source>
        <dbReference type="ARBA" id="ARBA00023136"/>
    </source>
</evidence>
<dbReference type="RefSeq" id="XP_018143036.1">
    <property type="nucleotide sequence ID" value="XM_018286408.1"/>
</dbReference>
<dbReference type="EMBL" id="LSBJ02000004">
    <property type="protein sequence ID" value="OAQ65949.1"/>
    <property type="molecule type" value="Genomic_DNA"/>
</dbReference>
<name>A0A179FLS3_METCM</name>
<evidence type="ECO:0000256" key="6">
    <source>
        <dbReference type="SAM" id="Phobius"/>
    </source>
</evidence>
<evidence type="ECO:0000313" key="9">
    <source>
        <dbReference type="Proteomes" id="UP000078397"/>
    </source>
</evidence>
<reference evidence="8 9" key="1">
    <citation type="journal article" date="2016" name="PLoS Pathog.">
        <title>Biosynthesis of antibiotic leucinostatins in bio-control fungus Purpureocillium lilacinum and their inhibition on phytophthora revealed by genome mining.</title>
        <authorList>
            <person name="Wang G."/>
            <person name="Liu Z."/>
            <person name="Lin R."/>
            <person name="Li E."/>
            <person name="Mao Z."/>
            <person name="Ling J."/>
            <person name="Yang Y."/>
            <person name="Yin W.B."/>
            <person name="Xie B."/>
        </authorList>
    </citation>
    <scope>NUCLEOTIDE SEQUENCE [LARGE SCALE GENOMIC DNA]</scope>
    <source>
        <strain evidence="8">170</strain>
    </source>
</reference>
<feature type="transmembrane region" description="Helical" evidence="6">
    <location>
        <begin position="105"/>
        <end position="124"/>
    </location>
</feature>
<evidence type="ECO:0000256" key="1">
    <source>
        <dbReference type="ARBA" id="ARBA00004141"/>
    </source>
</evidence>
<feature type="transmembrane region" description="Helical" evidence="6">
    <location>
        <begin position="444"/>
        <end position="465"/>
    </location>
</feature>
<dbReference type="InterPro" id="IPR036259">
    <property type="entry name" value="MFS_trans_sf"/>
</dbReference>
<evidence type="ECO:0000256" key="3">
    <source>
        <dbReference type="ARBA" id="ARBA00022989"/>
    </source>
</evidence>
<keyword evidence="2 6" id="KW-0812">Transmembrane</keyword>
<dbReference type="Gene3D" id="1.20.1250.20">
    <property type="entry name" value="MFS general substrate transporter like domains"/>
    <property type="match status" value="1"/>
</dbReference>
<feature type="transmembrane region" description="Helical" evidence="6">
    <location>
        <begin position="376"/>
        <end position="396"/>
    </location>
</feature>
<gene>
    <name evidence="8" type="ORF">VFPPC_07573</name>
</gene>
<feature type="transmembrane region" description="Helical" evidence="6">
    <location>
        <begin position="503"/>
        <end position="522"/>
    </location>
</feature>
<feature type="transmembrane region" description="Helical" evidence="6">
    <location>
        <begin position="77"/>
        <end position="93"/>
    </location>
</feature>
<dbReference type="PANTHER" id="PTHR23501:SF43">
    <property type="entry name" value="MULTIDRUG TRANSPORTER, PUTATIVE (AFU_ORTHOLOGUE AFUA_6G03040)-RELATED"/>
    <property type="match status" value="1"/>
</dbReference>
<evidence type="ECO:0000256" key="2">
    <source>
        <dbReference type="ARBA" id="ARBA00022692"/>
    </source>
</evidence>
<dbReference type="PRINTS" id="PR01036">
    <property type="entry name" value="TCRTETB"/>
</dbReference>
<evidence type="ECO:0000256" key="5">
    <source>
        <dbReference type="SAM" id="MobiDB-lite"/>
    </source>
</evidence>
<sequence length="533" mass="56677">MSQSGQDGQRPSTSHASSETTSQSEASKPPPISIARFWLLCVGVCLGLFLGMVDTSIVATSLYAISTEFDNLNDANWVALSYTLAYMGCAVVFSRISDITGRRDAFVAAYIIFVSFSLACGFAQNMHQLIAFRALQGIGGSGLYTLALIILPELSPIHLRELISAVIGLVVALSGVLGPVLGGLLTDYTTWRWVFWINGLLGAVSLAIFLLSWPKAKYSTTPERQTWKQLDYPGSFLTIAAAVLVAFAFQNAGQTPGSGSLSNDWRSALFIAPVVLGLVCWAGLLVWEYAVQNHLSEYFVPVFPLRIFRSGLYTCGVINTLLLGFPYLMLVYVVPLRIQVVGGKSALLGGVMLLPMLGTVAIGTILGGAVNAKKSVIVETMFVGSCLMLLGCGLLTTLSTSTLDSAKLLGFITFCGLGFGLAVTSSTIIPAIKIAPKDYAPAQGILAQLRVFGGSLGIAASTAIVRAKASGIPAKFAKRGVQAPDLHGPVAKKIYAESFRNDMIASTAVSGLAVLLVMITLWQRRNKPRKIAS</sequence>
<feature type="transmembrane region" description="Helical" evidence="6">
    <location>
        <begin position="346"/>
        <end position="369"/>
    </location>
</feature>
<organism evidence="8 9">
    <name type="scientific">Pochonia chlamydosporia 170</name>
    <dbReference type="NCBI Taxonomy" id="1380566"/>
    <lineage>
        <taxon>Eukaryota</taxon>
        <taxon>Fungi</taxon>
        <taxon>Dikarya</taxon>
        <taxon>Ascomycota</taxon>
        <taxon>Pezizomycotina</taxon>
        <taxon>Sordariomycetes</taxon>
        <taxon>Hypocreomycetidae</taxon>
        <taxon>Hypocreales</taxon>
        <taxon>Clavicipitaceae</taxon>
        <taxon>Pochonia</taxon>
    </lineage>
</organism>
<feature type="transmembrane region" description="Helical" evidence="6">
    <location>
        <begin position="162"/>
        <end position="181"/>
    </location>
</feature>
<dbReference type="GO" id="GO:0022857">
    <property type="term" value="F:transmembrane transporter activity"/>
    <property type="evidence" value="ECO:0007669"/>
    <property type="project" value="InterPro"/>
</dbReference>
<feature type="transmembrane region" description="Helical" evidence="6">
    <location>
        <begin position="37"/>
        <end position="65"/>
    </location>
</feature>
<feature type="transmembrane region" description="Helical" evidence="6">
    <location>
        <begin position="269"/>
        <end position="290"/>
    </location>
</feature>
<feature type="transmembrane region" description="Helical" evidence="6">
    <location>
        <begin position="193"/>
        <end position="211"/>
    </location>
</feature>
<feature type="region of interest" description="Disordered" evidence="5">
    <location>
        <begin position="1"/>
        <end position="29"/>
    </location>
</feature>
<proteinExistence type="predicted"/>
<dbReference type="KEGG" id="pchm:VFPPC_07573"/>
<feature type="compositionally biased region" description="Low complexity" evidence="5">
    <location>
        <begin position="12"/>
        <end position="27"/>
    </location>
</feature>
<feature type="transmembrane region" description="Helical" evidence="6">
    <location>
        <begin position="311"/>
        <end position="334"/>
    </location>
</feature>
<evidence type="ECO:0000259" key="7">
    <source>
        <dbReference type="PROSITE" id="PS50850"/>
    </source>
</evidence>
<dbReference type="Proteomes" id="UP000078397">
    <property type="component" value="Unassembled WGS sequence"/>
</dbReference>
<keyword evidence="9" id="KW-1185">Reference proteome</keyword>
<protein>
    <submittedName>
        <fullName evidence="8">MFS multidrug transporter</fullName>
    </submittedName>
</protein>
<comment type="caution">
    <text evidence="8">The sequence shown here is derived from an EMBL/GenBank/DDBJ whole genome shotgun (WGS) entry which is preliminary data.</text>
</comment>
<dbReference type="OrthoDB" id="440553at2759"/>
<dbReference type="InterPro" id="IPR011701">
    <property type="entry name" value="MFS"/>
</dbReference>
<dbReference type="Pfam" id="PF07690">
    <property type="entry name" value="MFS_1"/>
    <property type="match status" value="1"/>
</dbReference>